<name>A0A7R9JQX3_TIMGE</name>
<gene>
    <name evidence="1" type="ORF">TGEB3V08_LOCUS1783</name>
</gene>
<protein>
    <submittedName>
        <fullName evidence="1">Uncharacterized protein</fullName>
    </submittedName>
</protein>
<dbReference type="AlphaFoldDB" id="A0A7R9JQX3"/>
<dbReference type="EMBL" id="OE839530">
    <property type="protein sequence ID" value="CAD7587608.1"/>
    <property type="molecule type" value="Genomic_DNA"/>
</dbReference>
<reference evidence="1" key="1">
    <citation type="submission" date="2020-11" db="EMBL/GenBank/DDBJ databases">
        <authorList>
            <person name="Tran Van P."/>
        </authorList>
    </citation>
    <scope>NUCLEOTIDE SEQUENCE</scope>
</reference>
<accession>A0A7R9JQX3</accession>
<sequence length="302" mass="33303">MTFPPRRESYASLTKVYQDPCCTEGRSILCPKHKSRRTATSVPGVSSSPYYPHLSYYYRAKPCLYHSGLRCIQMGWKGACTSYGAGMYQEKPPPVHPTEIRTSISPSSAVELNTTSALANYATKAGKTTPVHPAEIQTLISPVLSGIAQHKTSAFANYATEMGGYQTRHSVDWLQQSIKLDIALTGCNRGGGVILRACFKLFSGAVTEMLDIPGRPSISSAIRIREFRLASFGSYASLPPVYTTSRDYYILRAFRHLGRAPFTVPPPFCNVTRIRADSHGSTILGSDDVIRLGSDHEFTRYE</sequence>
<organism evidence="1">
    <name type="scientific">Timema genevievae</name>
    <name type="common">Walking stick</name>
    <dbReference type="NCBI Taxonomy" id="629358"/>
    <lineage>
        <taxon>Eukaryota</taxon>
        <taxon>Metazoa</taxon>
        <taxon>Ecdysozoa</taxon>
        <taxon>Arthropoda</taxon>
        <taxon>Hexapoda</taxon>
        <taxon>Insecta</taxon>
        <taxon>Pterygota</taxon>
        <taxon>Neoptera</taxon>
        <taxon>Polyneoptera</taxon>
        <taxon>Phasmatodea</taxon>
        <taxon>Timematodea</taxon>
        <taxon>Timematoidea</taxon>
        <taxon>Timematidae</taxon>
        <taxon>Timema</taxon>
    </lineage>
</organism>
<proteinExistence type="predicted"/>
<evidence type="ECO:0000313" key="1">
    <source>
        <dbReference type="EMBL" id="CAD7587608.1"/>
    </source>
</evidence>